<feature type="region of interest" description="Disordered" evidence="1">
    <location>
        <begin position="38"/>
        <end position="64"/>
    </location>
</feature>
<dbReference type="EMBL" id="BKCJ011272848">
    <property type="protein sequence ID" value="GFD13481.1"/>
    <property type="molecule type" value="Genomic_DNA"/>
</dbReference>
<protein>
    <submittedName>
        <fullName evidence="2">Uncharacterized protein</fullName>
    </submittedName>
</protein>
<dbReference type="AlphaFoldDB" id="A0A699TUY2"/>
<reference evidence="2" key="1">
    <citation type="journal article" date="2019" name="Sci. Rep.">
        <title>Draft genome of Tanacetum cinerariifolium, the natural source of mosquito coil.</title>
        <authorList>
            <person name="Yamashiro T."/>
            <person name="Shiraishi A."/>
            <person name="Satake H."/>
            <person name="Nakayama K."/>
        </authorList>
    </citation>
    <scope>NUCLEOTIDE SEQUENCE</scope>
</reference>
<comment type="caution">
    <text evidence="2">The sequence shown here is derived from an EMBL/GenBank/DDBJ whole genome shotgun (WGS) entry which is preliminary data.</text>
</comment>
<organism evidence="2">
    <name type="scientific">Tanacetum cinerariifolium</name>
    <name type="common">Dalmatian daisy</name>
    <name type="synonym">Chrysanthemum cinerariifolium</name>
    <dbReference type="NCBI Taxonomy" id="118510"/>
    <lineage>
        <taxon>Eukaryota</taxon>
        <taxon>Viridiplantae</taxon>
        <taxon>Streptophyta</taxon>
        <taxon>Embryophyta</taxon>
        <taxon>Tracheophyta</taxon>
        <taxon>Spermatophyta</taxon>
        <taxon>Magnoliopsida</taxon>
        <taxon>eudicotyledons</taxon>
        <taxon>Gunneridae</taxon>
        <taxon>Pentapetalae</taxon>
        <taxon>asterids</taxon>
        <taxon>campanulids</taxon>
        <taxon>Asterales</taxon>
        <taxon>Asteraceae</taxon>
        <taxon>Asteroideae</taxon>
        <taxon>Anthemideae</taxon>
        <taxon>Anthemidinae</taxon>
        <taxon>Tanacetum</taxon>
    </lineage>
</organism>
<feature type="non-terminal residue" evidence="2">
    <location>
        <position position="1"/>
    </location>
</feature>
<feature type="compositionally biased region" description="Basic and acidic residues" evidence="1">
    <location>
        <begin position="44"/>
        <end position="53"/>
    </location>
</feature>
<sequence length="64" mass="7367">MQVPHPQLALSPQDAQTHEQTLVHDPYVYTLENVVPARTTTEQPPREDPKMEYSKIVPQSEQKN</sequence>
<gene>
    <name evidence="2" type="ORF">Tci_885450</name>
</gene>
<evidence type="ECO:0000256" key="1">
    <source>
        <dbReference type="SAM" id="MobiDB-lite"/>
    </source>
</evidence>
<accession>A0A699TUY2</accession>
<feature type="non-terminal residue" evidence="2">
    <location>
        <position position="64"/>
    </location>
</feature>
<name>A0A699TUY2_TANCI</name>
<proteinExistence type="predicted"/>
<evidence type="ECO:0000313" key="2">
    <source>
        <dbReference type="EMBL" id="GFD13481.1"/>
    </source>
</evidence>